<keyword evidence="1" id="KW-0812">Transmembrane</keyword>
<keyword evidence="1" id="KW-0472">Membrane</keyword>
<gene>
    <name evidence="2" type="ORF">JOF42_002239</name>
</gene>
<feature type="transmembrane region" description="Helical" evidence="1">
    <location>
        <begin position="81"/>
        <end position="98"/>
    </location>
</feature>
<feature type="transmembrane region" description="Helical" evidence="1">
    <location>
        <begin position="110"/>
        <end position="134"/>
    </location>
</feature>
<organism evidence="2 3">
    <name type="scientific">Microbacterium phyllosphaerae</name>
    <dbReference type="NCBI Taxonomy" id="124798"/>
    <lineage>
        <taxon>Bacteria</taxon>
        <taxon>Bacillati</taxon>
        <taxon>Actinomycetota</taxon>
        <taxon>Actinomycetes</taxon>
        <taxon>Micrococcales</taxon>
        <taxon>Microbacteriaceae</taxon>
        <taxon>Microbacterium</taxon>
    </lineage>
</organism>
<proteinExistence type="predicted"/>
<protein>
    <submittedName>
        <fullName evidence="2">Uncharacterized protein</fullName>
    </submittedName>
</protein>
<keyword evidence="1" id="KW-1133">Transmembrane helix</keyword>
<keyword evidence="3" id="KW-1185">Reference proteome</keyword>
<evidence type="ECO:0000313" key="3">
    <source>
        <dbReference type="Proteomes" id="UP000703720"/>
    </source>
</evidence>
<dbReference type="EMBL" id="JAGIOA010000001">
    <property type="protein sequence ID" value="MBP2378744.1"/>
    <property type="molecule type" value="Genomic_DNA"/>
</dbReference>
<comment type="caution">
    <text evidence="2">The sequence shown here is derived from an EMBL/GenBank/DDBJ whole genome shotgun (WGS) entry which is preliminary data.</text>
</comment>
<sequence length="153" mass="16358">MIDRLRVVSLWTLIALAIFQAVSAFAGGIGLIATAGFGMPQSFLDDGPFRSFVWPGLILIGVVGGSQAFAAGLLLARRESALLWSAVAGFGMIVWIFTETGMIRGMSWLQALYFATGIAQLALVMAMLGVAAWFPRASLSPASMPEIFDRQDL</sequence>
<dbReference type="Proteomes" id="UP000703720">
    <property type="component" value="Unassembled WGS sequence"/>
</dbReference>
<reference evidence="2 3" key="1">
    <citation type="submission" date="2021-03" db="EMBL/GenBank/DDBJ databases">
        <title>Sequencing the genomes of 1000 actinobacteria strains.</title>
        <authorList>
            <person name="Klenk H.-P."/>
        </authorList>
    </citation>
    <scope>NUCLEOTIDE SEQUENCE [LARGE SCALE GENOMIC DNA]</scope>
    <source>
        <strain evidence="2 3">DSM 13468</strain>
    </source>
</reference>
<name>A0ABS4WTA8_9MICO</name>
<feature type="transmembrane region" description="Helical" evidence="1">
    <location>
        <begin position="7"/>
        <end position="32"/>
    </location>
</feature>
<evidence type="ECO:0000256" key="1">
    <source>
        <dbReference type="SAM" id="Phobius"/>
    </source>
</evidence>
<evidence type="ECO:0000313" key="2">
    <source>
        <dbReference type="EMBL" id="MBP2378744.1"/>
    </source>
</evidence>
<accession>A0ABS4WTA8</accession>
<feature type="transmembrane region" description="Helical" evidence="1">
    <location>
        <begin position="52"/>
        <end position="74"/>
    </location>
</feature>
<dbReference type="RefSeq" id="WP_210097930.1">
    <property type="nucleotide sequence ID" value="NZ_BAAAIO010000001.1"/>
</dbReference>